<evidence type="ECO:0000313" key="1">
    <source>
        <dbReference type="EMBL" id="AGS53594.1"/>
    </source>
</evidence>
<name>A0A806KK22_9BACT</name>
<proteinExistence type="predicted"/>
<dbReference type="EMBL" id="JQ844237">
    <property type="protein sequence ID" value="AGS53594.1"/>
    <property type="molecule type" value="Genomic_DNA"/>
</dbReference>
<dbReference type="AlphaFoldDB" id="A0A806KK22"/>
<sequence>MESSAIQADVDYIVTRDIDDFVDSRVKAVTPEQYLALLE</sequence>
<reference evidence="1" key="1">
    <citation type="submission" date="2012-03" db="EMBL/GenBank/DDBJ databases">
        <title>Functional metagenomics reveals considerable lignocellulase gene clusters in the gut microbiome of a wood-feeding higher termite.</title>
        <authorList>
            <person name="Liu N."/>
        </authorList>
    </citation>
    <scope>NUCLEOTIDE SEQUENCE</scope>
</reference>
<protein>
    <submittedName>
        <fullName evidence="1">Uncharacterized protein</fullName>
    </submittedName>
</protein>
<organism evidence="1">
    <name type="scientific">uncultured bacterium contig00070</name>
    <dbReference type="NCBI Taxonomy" id="1181551"/>
    <lineage>
        <taxon>Bacteria</taxon>
        <taxon>environmental samples</taxon>
    </lineage>
</organism>
<accession>A0A806KK22</accession>